<keyword evidence="2" id="KW-0813">Transport</keyword>
<dbReference type="Pfam" id="PF21305">
    <property type="entry name" value="type_II_gspD_N0"/>
    <property type="match status" value="1"/>
</dbReference>
<name>A0A1W1ZV80_9BACT</name>
<dbReference type="NCBIfam" id="TIGR02515">
    <property type="entry name" value="IV_pilus_PilQ"/>
    <property type="match status" value="1"/>
</dbReference>
<dbReference type="InterPro" id="IPR051808">
    <property type="entry name" value="Type_IV_pilus_biogenesis"/>
</dbReference>
<keyword evidence="10" id="KW-1185">Reference proteome</keyword>
<keyword evidence="4" id="KW-0472">Membrane</keyword>
<dbReference type="Pfam" id="PF00263">
    <property type="entry name" value="Secretin"/>
    <property type="match status" value="1"/>
</dbReference>
<feature type="domain" description="GspD-like N0" evidence="8">
    <location>
        <begin position="416"/>
        <end position="482"/>
    </location>
</feature>
<evidence type="ECO:0000313" key="9">
    <source>
        <dbReference type="EMBL" id="SMC51958.1"/>
    </source>
</evidence>
<dbReference type="InterPro" id="IPR004846">
    <property type="entry name" value="T2SS/T3SS_dom"/>
</dbReference>
<comment type="similarity">
    <text evidence="6">Belongs to the bacterial secretin family.</text>
</comment>
<dbReference type="STRING" id="1121400.SAMN02746065_103193"/>
<dbReference type="InterPro" id="IPR013355">
    <property type="entry name" value="Pilus_4_PilQ"/>
</dbReference>
<evidence type="ECO:0000313" key="10">
    <source>
        <dbReference type="Proteomes" id="UP000192418"/>
    </source>
</evidence>
<dbReference type="PRINTS" id="PR00811">
    <property type="entry name" value="BCTERIALGSPD"/>
</dbReference>
<evidence type="ECO:0000256" key="6">
    <source>
        <dbReference type="RuleBase" id="RU004003"/>
    </source>
</evidence>
<evidence type="ECO:0000256" key="4">
    <source>
        <dbReference type="ARBA" id="ARBA00023136"/>
    </source>
</evidence>
<evidence type="ECO:0000256" key="5">
    <source>
        <dbReference type="ARBA" id="ARBA00023237"/>
    </source>
</evidence>
<dbReference type="PANTHER" id="PTHR30604:SF1">
    <property type="entry name" value="DNA UTILIZATION PROTEIN HOFQ"/>
    <property type="match status" value="1"/>
</dbReference>
<dbReference type="InterPro" id="IPR001775">
    <property type="entry name" value="GspD/PilQ"/>
</dbReference>
<gene>
    <name evidence="9" type="ORF">SAMN02746065_103193</name>
</gene>
<dbReference type="InterPro" id="IPR049371">
    <property type="entry name" value="GspD-like_N0"/>
</dbReference>
<organism evidence="9 10">
    <name type="scientific">Desulfocicer vacuolatum DSM 3385</name>
    <dbReference type="NCBI Taxonomy" id="1121400"/>
    <lineage>
        <taxon>Bacteria</taxon>
        <taxon>Pseudomonadati</taxon>
        <taxon>Thermodesulfobacteriota</taxon>
        <taxon>Desulfobacteria</taxon>
        <taxon>Desulfobacterales</taxon>
        <taxon>Desulfobacteraceae</taxon>
        <taxon>Desulfocicer</taxon>
    </lineage>
</organism>
<comment type="subcellular location">
    <subcellularLocation>
        <location evidence="1">Membrane</location>
    </subcellularLocation>
</comment>
<evidence type="ECO:0000256" key="2">
    <source>
        <dbReference type="ARBA" id="ARBA00022448"/>
    </source>
</evidence>
<protein>
    <submittedName>
        <fullName evidence="9">Type IV pilus assembly protein PilQ</fullName>
    </submittedName>
</protein>
<keyword evidence="3" id="KW-0812">Transmembrane</keyword>
<accession>A0A1W1ZV80</accession>
<proteinExistence type="inferred from homology"/>
<feature type="domain" description="Type II/III secretion system secretin-like" evidence="7">
    <location>
        <begin position="654"/>
        <end position="809"/>
    </location>
</feature>
<reference evidence="9 10" key="1">
    <citation type="submission" date="2017-04" db="EMBL/GenBank/DDBJ databases">
        <authorList>
            <person name="Afonso C.L."/>
            <person name="Miller P.J."/>
            <person name="Scott M.A."/>
            <person name="Spackman E."/>
            <person name="Goraichik I."/>
            <person name="Dimitrov K.M."/>
            <person name="Suarez D.L."/>
            <person name="Swayne D.E."/>
        </authorList>
    </citation>
    <scope>NUCLEOTIDE SEQUENCE [LARGE SCALE GENOMIC DNA]</scope>
    <source>
        <strain evidence="9 10">DSM 3385</strain>
    </source>
</reference>
<evidence type="ECO:0000256" key="1">
    <source>
        <dbReference type="ARBA" id="ARBA00004370"/>
    </source>
</evidence>
<dbReference type="InterPro" id="IPR038591">
    <property type="entry name" value="NolW-like_sf"/>
</dbReference>
<dbReference type="GO" id="GO:0009306">
    <property type="term" value="P:protein secretion"/>
    <property type="evidence" value="ECO:0007669"/>
    <property type="project" value="InterPro"/>
</dbReference>
<evidence type="ECO:0000259" key="8">
    <source>
        <dbReference type="Pfam" id="PF21305"/>
    </source>
</evidence>
<dbReference type="EMBL" id="FWXY01000003">
    <property type="protein sequence ID" value="SMC51958.1"/>
    <property type="molecule type" value="Genomic_DNA"/>
</dbReference>
<dbReference type="Gene3D" id="3.30.1370.130">
    <property type="match status" value="1"/>
</dbReference>
<dbReference type="AlphaFoldDB" id="A0A1W1ZV80"/>
<evidence type="ECO:0000256" key="3">
    <source>
        <dbReference type="ARBA" id="ARBA00022692"/>
    </source>
</evidence>
<sequence>MVRTSERPWGWFLKTIGLVLSLFFLWGCVAGQQQSSSVLKNTGVGKRLLTSMAYMQEPLGIQLTANENIVYTAIKQEVPRGVILYLPETAIGGDVVDIVPQAGPLTFVAAQPVGQNADTVKIECLLKQAFEYEVVEMEKGLQIFFTLDAGNAQNTSSNALAEAPAPGDENLSVAKDRHGNTVIFTQEPLPIDPSAGILTDVSSNVTLNQGSSGLESSLTTGGITELTDIKFSSTDAGTSTVFLETGAPVEYDLQRSKENEIKLILKNTKISNSYQRPLITSYFNSAVERVLPVQGSGDENNSYILIQLRQKGTYRIDRNANQLVLVFDPVPVAVPEFNQSKMVMSNGAPKVIPISTGAPSPSLNLQGMNRQDVMPSTPPASVDTTTVAEPEAMPVSPEFSSIEDAGPKYIGEKISLDFFETDIKNVFRILRTVSGENFAIDKDVTGNVTLALDQPVPWDQVLDLILKMNGLGKVEEDNIIRIATQATLKKELKLQEEALAAKQRATEQKQKLEPLITEYIAINYSNAEADIKPHLEKFLTPERGQLSVDSRTNMIILTDVREKIIQAKDLIHRLDTVTPQIMIEARVVEVSKDFSREIGIEWGMSSQDVYRDDLGGTYGFDVAMNYPAASDSSLSYTFDRIVGTPFSINAKLTAAEAKGDVKIVSSPRILTLDNKKATITQGLEYPYQVVEDDDVSTEFKDIDLKLEVTPHVTPDRRVSMQLFIEKNDITGFATTGEPVISSNEATTELLVNDGNTIVIGGVLKRTTTEDINGFPFLSDIPILGHLFRSDKSSDSKNELLIFLTPTIVQLEQKMNN</sequence>
<dbReference type="GO" id="GO:0016020">
    <property type="term" value="C:membrane"/>
    <property type="evidence" value="ECO:0007669"/>
    <property type="project" value="UniProtKB-SubCell"/>
</dbReference>
<dbReference type="Proteomes" id="UP000192418">
    <property type="component" value="Unassembled WGS sequence"/>
</dbReference>
<keyword evidence="5" id="KW-0998">Cell outer membrane</keyword>
<evidence type="ECO:0000259" key="7">
    <source>
        <dbReference type="Pfam" id="PF00263"/>
    </source>
</evidence>
<dbReference type="PANTHER" id="PTHR30604">
    <property type="entry name" value="PROTEIN TRANSPORT PROTEIN HOFQ"/>
    <property type="match status" value="1"/>
</dbReference>
<dbReference type="Gene3D" id="3.30.1370.120">
    <property type="match status" value="1"/>
</dbReference>